<dbReference type="InterPro" id="IPR021425">
    <property type="entry name" value="DUF3072"/>
</dbReference>
<keyword evidence="3" id="KW-1185">Reference proteome</keyword>
<dbReference type="Proteomes" id="UP001203761">
    <property type="component" value="Unassembled WGS sequence"/>
</dbReference>
<feature type="region of interest" description="Disordered" evidence="1">
    <location>
        <begin position="1"/>
        <end position="37"/>
    </location>
</feature>
<proteinExistence type="predicted"/>
<sequence>MEPGQETIGATGAASGDSALEKDPSEWVSGDDPMTESQKSYLDTLAREAGEVLPADLTKAEASEHIDRLKGASGS</sequence>
<comment type="caution">
    <text evidence="2">The sequence shown here is derived from an EMBL/GenBank/DDBJ whole genome shotgun (WGS) entry which is preliminary data.</text>
</comment>
<dbReference type="EMBL" id="JAKNCJ010000011">
    <property type="protein sequence ID" value="MCL6424297.1"/>
    <property type="molecule type" value="Genomic_DNA"/>
</dbReference>
<dbReference type="Pfam" id="PF11272">
    <property type="entry name" value="DUF3072"/>
    <property type="match status" value="1"/>
</dbReference>
<accession>A0ABT0R2Y9</accession>
<evidence type="ECO:0000313" key="2">
    <source>
        <dbReference type="EMBL" id="MCL6424297.1"/>
    </source>
</evidence>
<evidence type="ECO:0000256" key="1">
    <source>
        <dbReference type="SAM" id="MobiDB-lite"/>
    </source>
</evidence>
<organism evidence="2 3">
    <name type="scientific">Brachybacterium equifaecis</name>
    <dbReference type="NCBI Taxonomy" id="2910770"/>
    <lineage>
        <taxon>Bacteria</taxon>
        <taxon>Bacillati</taxon>
        <taxon>Actinomycetota</taxon>
        <taxon>Actinomycetes</taxon>
        <taxon>Micrococcales</taxon>
        <taxon>Dermabacteraceae</taxon>
        <taxon>Brachybacterium</taxon>
    </lineage>
</organism>
<name>A0ABT0R2Y9_9MICO</name>
<gene>
    <name evidence="2" type="ORF">Bequi_13075</name>
</gene>
<reference evidence="2" key="1">
    <citation type="submission" date="2022-02" db="EMBL/GenBank/DDBJ databases">
        <authorList>
            <person name="Lee M."/>
            <person name="Kim S.-J."/>
            <person name="Jung M.-Y."/>
        </authorList>
    </citation>
    <scope>NUCLEOTIDE SEQUENCE</scope>
    <source>
        <strain evidence="2">JHP9</strain>
    </source>
</reference>
<evidence type="ECO:0000313" key="3">
    <source>
        <dbReference type="Proteomes" id="UP001203761"/>
    </source>
</evidence>
<protein>
    <submittedName>
        <fullName evidence="2">DUF3072 domain-containing protein</fullName>
    </submittedName>
</protein>